<dbReference type="GO" id="GO:0004386">
    <property type="term" value="F:helicase activity"/>
    <property type="evidence" value="ECO:0007669"/>
    <property type="project" value="UniProtKB-KW"/>
</dbReference>
<dbReference type="Gene3D" id="3.30.565.60">
    <property type="match status" value="1"/>
</dbReference>
<comment type="caution">
    <text evidence="2">The sequence shown here is derived from an EMBL/GenBank/DDBJ whole genome shotgun (WGS) entry which is preliminary data.</text>
</comment>
<dbReference type="PANTHER" id="PTHR30595:SF6">
    <property type="entry name" value="SCHLAFEN ALBA-2 DOMAIN-CONTAINING PROTEIN"/>
    <property type="match status" value="1"/>
</dbReference>
<accession>A0A4R6U4F7</accession>
<keyword evidence="2" id="KW-0547">Nucleotide-binding</keyword>
<proteinExistence type="predicted"/>
<dbReference type="Pfam" id="PF13749">
    <property type="entry name" value="HATPase_c_4"/>
    <property type="match status" value="1"/>
</dbReference>
<dbReference type="RefSeq" id="WP_206168003.1">
    <property type="nucleotide sequence ID" value="NZ_LNJZ01000009.1"/>
</dbReference>
<protein>
    <submittedName>
        <fullName evidence="2">ATP-dependent DNA helicase recG-like protein</fullName>
    </submittedName>
</protein>
<evidence type="ECO:0000313" key="2">
    <source>
        <dbReference type="EMBL" id="TDQ39335.1"/>
    </source>
</evidence>
<evidence type="ECO:0000256" key="1">
    <source>
        <dbReference type="SAM" id="MobiDB-lite"/>
    </source>
</evidence>
<dbReference type="Proteomes" id="UP000294575">
    <property type="component" value="Unassembled WGS sequence"/>
</dbReference>
<name>A0A4R6U4F7_9GAMM</name>
<sequence length="223" mass="24619">MHNLDLYTPDGHSLNYVAYLLADNNNLSVKVAKYAGTDKCDLIENEEYGFCSLVKATHSVLGKLNIENRTLTRITGAAEREQHRLLDERALREALINAMVHNDYSAEVMPVVEIYADRLCITSYGGLINGLSVDECLAGRSMPRNRELMRVFRDLELVEQLGSGMARILRSYEPGIFHFSENFMEVRFPFSAGAASGAESTPQVTPPSHPPSRGAAGAATPAW</sequence>
<dbReference type="InterPro" id="IPR038475">
    <property type="entry name" value="RecG_C_sf"/>
</dbReference>
<gene>
    <name evidence="2" type="ORF">DFQ45_10223</name>
</gene>
<dbReference type="PANTHER" id="PTHR30595">
    <property type="entry name" value="GLPR-RELATED TRANSCRIPTIONAL REPRESSOR"/>
    <property type="match status" value="1"/>
</dbReference>
<reference evidence="2 3" key="1">
    <citation type="submission" date="2019-03" db="EMBL/GenBank/DDBJ databases">
        <title>Genomic Encyclopedia of Type Strains, Phase IV (KMG-IV): sequencing the most valuable type-strain genomes for metagenomic binning, comparative biology and taxonomic classification.</title>
        <authorList>
            <person name="Goeker M."/>
        </authorList>
    </citation>
    <scope>NUCLEOTIDE SEQUENCE [LARGE SCALE GENOMIC DNA]</scope>
    <source>
        <strain evidence="2 3">DSM 28679</strain>
    </source>
</reference>
<feature type="region of interest" description="Disordered" evidence="1">
    <location>
        <begin position="197"/>
        <end position="223"/>
    </location>
</feature>
<dbReference type="EMBL" id="SNYK01000002">
    <property type="protein sequence ID" value="TDQ39335.1"/>
    <property type="molecule type" value="Genomic_DNA"/>
</dbReference>
<evidence type="ECO:0000313" key="3">
    <source>
        <dbReference type="Proteomes" id="UP000294575"/>
    </source>
</evidence>
<keyword evidence="2" id="KW-0067">ATP-binding</keyword>
<keyword evidence="3" id="KW-1185">Reference proteome</keyword>
<dbReference type="AlphaFoldDB" id="A0A4R6U4F7"/>
<keyword evidence="2" id="KW-0378">Hydrolase</keyword>
<keyword evidence="2" id="KW-0347">Helicase</keyword>
<organism evidence="2 3">
    <name type="scientific">Thiopseudomonas denitrificans</name>
    <dbReference type="NCBI Taxonomy" id="1501432"/>
    <lineage>
        <taxon>Bacteria</taxon>
        <taxon>Pseudomonadati</taxon>
        <taxon>Pseudomonadota</taxon>
        <taxon>Gammaproteobacteria</taxon>
        <taxon>Pseudomonadales</taxon>
        <taxon>Pseudomonadaceae</taxon>
        <taxon>Thiopseudomonas</taxon>
    </lineage>
</organism>